<accession>A0A1S6HUE7</accession>
<reference evidence="1 2" key="1">
    <citation type="submission" date="2016-03" db="EMBL/GenBank/DDBJ databases">
        <title>Complete genome sequence of Shewanella psychrophila WP2, a deep sea bacterium isolated from west Pacific sediment.</title>
        <authorList>
            <person name="Xu G."/>
            <person name="Jian H."/>
        </authorList>
    </citation>
    <scope>NUCLEOTIDE SEQUENCE [LARGE SCALE GENOMIC DNA]</scope>
    <source>
        <strain evidence="1 2">WP2</strain>
    </source>
</reference>
<keyword evidence="2" id="KW-1185">Reference proteome</keyword>
<dbReference type="AlphaFoldDB" id="A0A1S6HUE7"/>
<dbReference type="KEGG" id="spsw:Sps_03987"/>
<protein>
    <recommendedName>
        <fullName evidence="3">DUF3726 domain-containing protein</fullName>
    </recommendedName>
</protein>
<evidence type="ECO:0000313" key="1">
    <source>
        <dbReference type="EMBL" id="AQS39102.1"/>
    </source>
</evidence>
<dbReference type="OrthoDB" id="5792746at2"/>
<dbReference type="RefSeq" id="WP_077754059.1">
    <property type="nucleotide sequence ID" value="NZ_CP014782.1"/>
</dbReference>
<dbReference type="Proteomes" id="UP000189545">
    <property type="component" value="Chromosome"/>
</dbReference>
<dbReference type="InterPro" id="IPR022201">
    <property type="entry name" value="DUF3726"/>
</dbReference>
<dbReference type="EMBL" id="CP014782">
    <property type="protein sequence ID" value="AQS39102.1"/>
    <property type="molecule type" value="Genomic_DNA"/>
</dbReference>
<name>A0A1S6HUE7_9GAMM</name>
<evidence type="ECO:0000313" key="2">
    <source>
        <dbReference type="Proteomes" id="UP000189545"/>
    </source>
</evidence>
<proteinExistence type="predicted"/>
<dbReference type="Pfam" id="PF12525">
    <property type="entry name" value="DUF3726"/>
    <property type="match status" value="1"/>
</dbReference>
<gene>
    <name evidence="1" type="ORF">Sps_03987</name>
</gene>
<evidence type="ECO:0008006" key="3">
    <source>
        <dbReference type="Google" id="ProtNLM"/>
    </source>
</evidence>
<dbReference type="STRING" id="225848.Sps_03987"/>
<sequence>MIQVSHNELVTLCTKAFISLHKNCGEADVIANMVADLEMVGLDGIKHFIKALDFLAGDLDSPVKVDILSEQILSADLKGCSILCHLPTLLDYSLDQLTDHQTVTLQISHCHNRWLAFGELIKLAKNGLSIKASWNNGPESIQLVYILDAGQSLPELYLTRQKADDQHSLSIEISRQSITHPLGGDMTHHITSSIQAESKRKAWKQGISVSREDWDTIKSVASTILVESNAVSLRGAGADHQLLISE</sequence>
<organism evidence="1 2">
    <name type="scientific">Shewanella psychrophila</name>
    <dbReference type="NCBI Taxonomy" id="225848"/>
    <lineage>
        <taxon>Bacteria</taxon>
        <taxon>Pseudomonadati</taxon>
        <taxon>Pseudomonadota</taxon>
        <taxon>Gammaproteobacteria</taxon>
        <taxon>Alteromonadales</taxon>
        <taxon>Shewanellaceae</taxon>
        <taxon>Shewanella</taxon>
    </lineage>
</organism>